<evidence type="ECO:0000313" key="8">
    <source>
        <dbReference type="EMBL" id="MFC3148428.1"/>
    </source>
</evidence>
<dbReference type="Proteomes" id="UP001595556">
    <property type="component" value="Unassembled WGS sequence"/>
</dbReference>
<keyword evidence="6" id="KW-0521">NADP</keyword>
<evidence type="ECO:0000256" key="5">
    <source>
        <dbReference type="ARBA" id="ARBA00048200"/>
    </source>
</evidence>
<comment type="catalytic activity">
    <reaction evidence="5 6">
        <text>dTDP-beta-L-rhamnose + NADP(+) = dTDP-4-dehydro-beta-L-rhamnose + NADPH + H(+)</text>
        <dbReference type="Rhea" id="RHEA:21796"/>
        <dbReference type="ChEBI" id="CHEBI:15378"/>
        <dbReference type="ChEBI" id="CHEBI:57510"/>
        <dbReference type="ChEBI" id="CHEBI:57783"/>
        <dbReference type="ChEBI" id="CHEBI:58349"/>
        <dbReference type="ChEBI" id="CHEBI:62830"/>
        <dbReference type="EC" id="1.1.1.133"/>
    </reaction>
</comment>
<accession>A0ABV7H3D0</accession>
<proteinExistence type="inferred from homology"/>
<comment type="function">
    <text evidence="6">Catalyzes the reduction of dTDP-6-deoxy-L-lyxo-4-hexulose to yield dTDP-L-rhamnose.</text>
</comment>
<dbReference type="Pfam" id="PF04321">
    <property type="entry name" value="RmlD_sub_bind"/>
    <property type="match status" value="1"/>
</dbReference>
<reference evidence="9" key="1">
    <citation type="journal article" date="2019" name="Int. J. Syst. Evol. Microbiol.">
        <title>The Global Catalogue of Microorganisms (GCM) 10K type strain sequencing project: providing services to taxonomists for standard genome sequencing and annotation.</title>
        <authorList>
            <consortium name="The Broad Institute Genomics Platform"/>
            <consortium name="The Broad Institute Genome Sequencing Center for Infectious Disease"/>
            <person name="Wu L."/>
            <person name="Ma J."/>
        </authorList>
    </citation>
    <scope>NUCLEOTIDE SEQUENCE [LARGE SCALE GENOMIC DNA]</scope>
    <source>
        <strain evidence="9">KCTC 52168</strain>
    </source>
</reference>
<evidence type="ECO:0000256" key="2">
    <source>
        <dbReference type="ARBA" id="ARBA00010944"/>
    </source>
</evidence>
<sequence length="264" mass="28616">MQLLITGLSGTLAPHLARTAAAAGHTVLGWDRQQVSPDDLPACRAWLDLVKPDAIAHLGFGAEAWAGLMARWAAERGAPFLFTSTAMVFDHVPNGPHRVDDARTARDDYGQYKIRCEDAVREAHPQACIARIGWQIDAGTGGAAQGNNMLAALDAEQQRDGRIRASTAWVPACSFMPDTAAALLQLIETRASGTAHLDSNADEALSFFTLVQQLKRRFGREHWQIEAHAEYVHDQRLLAGARQAVVLPQLTHFLGAQALSGRTA</sequence>
<organism evidence="8 9">
    <name type="scientific">Piscinibacterium candidicorallinum</name>
    <dbReference type="NCBI Taxonomy" id="1793872"/>
    <lineage>
        <taxon>Bacteria</taxon>
        <taxon>Pseudomonadati</taxon>
        <taxon>Pseudomonadota</taxon>
        <taxon>Betaproteobacteria</taxon>
        <taxon>Burkholderiales</taxon>
        <taxon>Piscinibacterium</taxon>
    </lineage>
</organism>
<dbReference type="RefSeq" id="WP_377304398.1">
    <property type="nucleotide sequence ID" value="NZ_CP180191.1"/>
</dbReference>
<evidence type="ECO:0000256" key="4">
    <source>
        <dbReference type="ARBA" id="ARBA00017099"/>
    </source>
</evidence>
<evidence type="ECO:0000313" key="9">
    <source>
        <dbReference type="Proteomes" id="UP001595556"/>
    </source>
</evidence>
<keyword evidence="9" id="KW-1185">Reference proteome</keyword>
<comment type="similarity">
    <text evidence="2 6">Belongs to the dTDP-4-dehydrorhamnose reductase family.</text>
</comment>
<gene>
    <name evidence="8" type="ORF">ACFOEN_12425</name>
</gene>
<comment type="pathway">
    <text evidence="1 6">Carbohydrate biosynthesis; dTDP-L-rhamnose biosynthesis.</text>
</comment>
<dbReference type="InterPro" id="IPR029903">
    <property type="entry name" value="RmlD-like-bd"/>
</dbReference>
<dbReference type="SUPFAM" id="SSF51735">
    <property type="entry name" value="NAD(P)-binding Rossmann-fold domains"/>
    <property type="match status" value="1"/>
</dbReference>
<dbReference type="EC" id="1.1.1.133" evidence="3 6"/>
<evidence type="ECO:0000259" key="7">
    <source>
        <dbReference type="Pfam" id="PF04321"/>
    </source>
</evidence>
<protein>
    <recommendedName>
        <fullName evidence="4 6">dTDP-4-dehydrorhamnose reductase</fullName>
        <ecNumber evidence="3 6">1.1.1.133</ecNumber>
    </recommendedName>
</protein>
<dbReference type="EMBL" id="JBHRTI010000007">
    <property type="protein sequence ID" value="MFC3148428.1"/>
    <property type="molecule type" value="Genomic_DNA"/>
</dbReference>
<dbReference type="InterPro" id="IPR036291">
    <property type="entry name" value="NAD(P)-bd_dom_sf"/>
</dbReference>
<dbReference type="InterPro" id="IPR005913">
    <property type="entry name" value="dTDP_dehydrorham_reduct"/>
</dbReference>
<name>A0ABV7H3D0_9BURK</name>
<evidence type="ECO:0000256" key="1">
    <source>
        <dbReference type="ARBA" id="ARBA00004781"/>
    </source>
</evidence>
<evidence type="ECO:0000256" key="6">
    <source>
        <dbReference type="RuleBase" id="RU364082"/>
    </source>
</evidence>
<evidence type="ECO:0000256" key="3">
    <source>
        <dbReference type="ARBA" id="ARBA00012929"/>
    </source>
</evidence>
<dbReference type="PANTHER" id="PTHR10491">
    <property type="entry name" value="DTDP-4-DEHYDRORHAMNOSE REDUCTASE"/>
    <property type="match status" value="1"/>
</dbReference>
<dbReference type="Gene3D" id="3.40.50.720">
    <property type="entry name" value="NAD(P)-binding Rossmann-like Domain"/>
    <property type="match status" value="1"/>
</dbReference>
<comment type="cofactor">
    <cofactor evidence="6">
        <name>Mg(2+)</name>
        <dbReference type="ChEBI" id="CHEBI:18420"/>
    </cofactor>
    <text evidence="6">Binds 1 Mg(2+) ion per monomer.</text>
</comment>
<comment type="caution">
    <text evidence="8">The sequence shown here is derived from an EMBL/GenBank/DDBJ whole genome shotgun (WGS) entry which is preliminary data.</text>
</comment>
<feature type="domain" description="RmlD-like substrate binding" evidence="7">
    <location>
        <begin position="67"/>
        <end position="222"/>
    </location>
</feature>
<keyword evidence="6" id="KW-0560">Oxidoreductase</keyword>
<dbReference type="PANTHER" id="PTHR10491:SF4">
    <property type="entry name" value="METHIONINE ADENOSYLTRANSFERASE 2 SUBUNIT BETA"/>
    <property type="match status" value="1"/>
</dbReference>